<proteinExistence type="predicted"/>
<reference evidence="2" key="1">
    <citation type="submission" date="2017-08" db="EMBL/GenBank/DDBJ databases">
        <title>Draft genome sequence of Lactococcus sp. strain Rs-Y01, isolated from the gut of the lower termite Reticulitermes speratus.</title>
        <authorList>
            <person name="Ohkuma M."/>
            <person name="Yuki M."/>
        </authorList>
    </citation>
    <scope>NUCLEOTIDE SEQUENCE [LARGE SCALE GENOMIC DNA]</scope>
    <source>
        <strain evidence="2">Rs-Y01</strain>
    </source>
</reference>
<accession>A0A224XFT8</accession>
<name>A0A224XFT8_9LACT</name>
<dbReference type="EMBL" id="BEDT01000010">
    <property type="protein sequence ID" value="GAX48495.1"/>
    <property type="molecule type" value="Genomic_DNA"/>
</dbReference>
<evidence type="ECO:0000313" key="2">
    <source>
        <dbReference type="Proteomes" id="UP000218689"/>
    </source>
</evidence>
<keyword evidence="2" id="KW-1185">Reference proteome</keyword>
<protein>
    <submittedName>
        <fullName evidence="1">Uncharacterized protein</fullName>
    </submittedName>
</protein>
<dbReference type="RefSeq" id="WP_094785507.1">
    <property type="nucleotide sequence ID" value="NZ_BEDT01000010.1"/>
</dbReference>
<dbReference type="AlphaFoldDB" id="A0A224XFT8"/>
<sequence>MAKQMSNNMIDNIMKEHRREVEDRNILAPSDNNGKNSLDVEVYFPDNEHSIEEGYCSWSGLVNLLRINSDKPEVVRFIADMME</sequence>
<organism evidence="1 2">
    <name type="scientific">Pseudolactococcus reticulitermitis</name>
    <dbReference type="NCBI Taxonomy" id="2025039"/>
    <lineage>
        <taxon>Bacteria</taxon>
        <taxon>Bacillati</taxon>
        <taxon>Bacillota</taxon>
        <taxon>Bacilli</taxon>
        <taxon>Lactobacillales</taxon>
        <taxon>Streptococcaceae</taxon>
        <taxon>Pseudolactococcus</taxon>
    </lineage>
</organism>
<evidence type="ECO:0000313" key="1">
    <source>
        <dbReference type="EMBL" id="GAX48495.1"/>
    </source>
</evidence>
<comment type="caution">
    <text evidence="1">The sequence shown here is derived from an EMBL/GenBank/DDBJ whole genome shotgun (WGS) entry which is preliminary data.</text>
</comment>
<dbReference type="OrthoDB" id="10002048at2"/>
<dbReference type="Proteomes" id="UP000218689">
    <property type="component" value="Unassembled WGS sequence"/>
</dbReference>
<gene>
    <name evidence="1" type="ORF">RsY01_2124</name>
</gene>